<sequence length="148" mass="17164">MNAPYSRFPDRTTGYSSHLYVIACTVPERWYPTNSKGVNELPSLHYKKAARAKWFPRQSSIQIATPPHGLQHLEFVPRWTGDYSPFLPCKAVSCFVVCDSPYQPTWPSPKKYSPPEPKLSYILPFGPLCKSYPRWRYDCKNQRTGYIQ</sequence>
<proteinExistence type="predicted"/>
<comment type="caution">
    <text evidence="1">The sequence shown here is derived from an EMBL/GenBank/DDBJ whole genome shotgun (WGS) entry which is preliminary data.</text>
</comment>
<organism evidence="1">
    <name type="scientific">bioreactor metagenome</name>
    <dbReference type="NCBI Taxonomy" id="1076179"/>
    <lineage>
        <taxon>unclassified sequences</taxon>
        <taxon>metagenomes</taxon>
        <taxon>ecological metagenomes</taxon>
    </lineage>
</organism>
<name>A0A645BR12_9ZZZZ</name>
<dbReference type="AlphaFoldDB" id="A0A645BR12"/>
<gene>
    <name evidence="1" type="ORF">SDC9_114471</name>
</gene>
<evidence type="ECO:0000313" key="1">
    <source>
        <dbReference type="EMBL" id="MPM67548.1"/>
    </source>
</evidence>
<reference evidence="1" key="1">
    <citation type="submission" date="2019-08" db="EMBL/GenBank/DDBJ databases">
        <authorList>
            <person name="Kucharzyk K."/>
            <person name="Murdoch R.W."/>
            <person name="Higgins S."/>
            <person name="Loffler F."/>
        </authorList>
    </citation>
    <scope>NUCLEOTIDE SEQUENCE</scope>
</reference>
<accession>A0A645BR12</accession>
<dbReference type="EMBL" id="VSSQ01021753">
    <property type="protein sequence ID" value="MPM67548.1"/>
    <property type="molecule type" value="Genomic_DNA"/>
</dbReference>
<protein>
    <submittedName>
        <fullName evidence="1">Uncharacterized protein</fullName>
    </submittedName>
</protein>